<dbReference type="InterPro" id="IPR000306">
    <property type="entry name" value="Znf_FYVE"/>
</dbReference>
<dbReference type="PANTHER" id="PTHR14879">
    <property type="entry name" value="CASPASE REGULATOR, RING FINGER DOMAIN-CONTAINING"/>
    <property type="match status" value="1"/>
</dbReference>
<dbReference type="GO" id="GO:0008270">
    <property type="term" value="F:zinc ion binding"/>
    <property type="evidence" value="ECO:0007669"/>
    <property type="project" value="UniProtKB-KW"/>
</dbReference>
<evidence type="ECO:0000256" key="3">
    <source>
        <dbReference type="ARBA" id="ARBA00022833"/>
    </source>
</evidence>
<sequence>MADTTRGLPLLSGPPPSQDSSSSENACRKCNKEFNVIFARSRKCNHCGYSYCHSCSDYQALMPRTGVDTGYDVMNVCAFCIEFLNITASGKNYLKSLPLAKLKRYINAYNIKIDRAVEKDDLIDAIITARAPNGCLPRSNEHYYRLYSVPNKSQARPRGLFSRSGQTSNAPPPPPPPRQPPSNPHNEFARPDLAPDHPPQPPYPPRSTRPAQQQQYNPPPQPPPRPHSAYPHSSPHNPPPQFHTPPPHGYYQQPQATQNPYGRPPPQNYNTRPVPPHPPQASQPPPPPPRPRAASTAPPPTLARLLTMNTDDIRALSIHALKDILFTNHVNAGQILEKSDLVAKVLVLIEDEKRERERQRQAEEREQLELMRREEERREQVRERALAAERERQRAEAETAAPGVTNAEEENAEEEAQAEMRAGDGSGENSPAPEADLVSSSPPKPTPEAPKAQGSAVTLERTGLCVICQDEEANIAIVDCGHMAMCRECSDLIMASSRECPLCRTRIVTEARLLRIFRT</sequence>
<dbReference type="Gene3D" id="3.30.40.10">
    <property type="entry name" value="Zinc/RING finger domain, C3HC4 (zinc finger)"/>
    <property type="match status" value="2"/>
</dbReference>
<keyword evidence="3" id="KW-0862">Zinc</keyword>
<keyword evidence="2 4" id="KW-0863">Zinc-finger</keyword>
<feature type="domain" description="FYVE-type" evidence="7">
    <location>
        <begin position="21"/>
        <end position="85"/>
    </location>
</feature>
<name>A0A9P5YZA7_9AGAR</name>
<dbReference type="SMART" id="SM00184">
    <property type="entry name" value="RING"/>
    <property type="match status" value="2"/>
</dbReference>
<feature type="region of interest" description="Disordered" evidence="5">
    <location>
        <begin position="387"/>
        <end position="456"/>
    </location>
</feature>
<feature type="compositionally biased region" description="Basic and acidic residues" evidence="5">
    <location>
        <begin position="387"/>
        <end position="397"/>
    </location>
</feature>
<evidence type="ECO:0008006" key="10">
    <source>
        <dbReference type="Google" id="ProtNLM"/>
    </source>
</evidence>
<dbReference type="InterPro" id="IPR013083">
    <property type="entry name" value="Znf_RING/FYVE/PHD"/>
</dbReference>
<comment type="caution">
    <text evidence="8">The sequence shown here is derived from an EMBL/GenBank/DDBJ whole genome shotgun (WGS) entry which is preliminary data.</text>
</comment>
<dbReference type="InterPro" id="IPR011011">
    <property type="entry name" value="Znf_FYVE_PHD"/>
</dbReference>
<evidence type="ECO:0000313" key="8">
    <source>
        <dbReference type="EMBL" id="KAF9477956.1"/>
    </source>
</evidence>
<keyword evidence="9" id="KW-1185">Reference proteome</keyword>
<evidence type="ECO:0000259" key="6">
    <source>
        <dbReference type="PROSITE" id="PS50089"/>
    </source>
</evidence>
<feature type="compositionally biased region" description="Pro residues" evidence="5">
    <location>
        <begin position="196"/>
        <end position="207"/>
    </location>
</feature>
<feature type="compositionally biased region" description="Pro residues" evidence="5">
    <location>
        <begin position="236"/>
        <end position="248"/>
    </location>
</feature>
<evidence type="ECO:0000256" key="4">
    <source>
        <dbReference type="PROSITE-ProRule" id="PRU00175"/>
    </source>
</evidence>
<proteinExistence type="predicted"/>
<keyword evidence="1" id="KW-0479">Metal-binding</keyword>
<accession>A0A9P5YZA7</accession>
<feature type="compositionally biased region" description="Pro residues" evidence="5">
    <location>
        <begin position="217"/>
        <end position="226"/>
    </location>
</feature>
<organism evidence="8 9">
    <name type="scientific">Pholiota conissans</name>
    <dbReference type="NCBI Taxonomy" id="109636"/>
    <lineage>
        <taxon>Eukaryota</taxon>
        <taxon>Fungi</taxon>
        <taxon>Dikarya</taxon>
        <taxon>Basidiomycota</taxon>
        <taxon>Agaricomycotina</taxon>
        <taxon>Agaricomycetes</taxon>
        <taxon>Agaricomycetidae</taxon>
        <taxon>Agaricales</taxon>
        <taxon>Agaricineae</taxon>
        <taxon>Strophariaceae</taxon>
        <taxon>Pholiota</taxon>
    </lineage>
</organism>
<dbReference type="PROSITE" id="PS50089">
    <property type="entry name" value="ZF_RING_2"/>
    <property type="match status" value="1"/>
</dbReference>
<dbReference type="Pfam" id="PF01363">
    <property type="entry name" value="FYVE"/>
    <property type="match status" value="1"/>
</dbReference>
<dbReference type="OrthoDB" id="3045089at2759"/>
<evidence type="ECO:0000256" key="5">
    <source>
        <dbReference type="SAM" id="MobiDB-lite"/>
    </source>
</evidence>
<feature type="compositionally biased region" description="Acidic residues" evidence="5">
    <location>
        <begin position="407"/>
        <end position="417"/>
    </location>
</feature>
<dbReference type="SMART" id="SM00064">
    <property type="entry name" value="FYVE"/>
    <property type="match status" value="1"/>
</dbReference>
<evidence type="ECO:0000256" key="2">
    <source>
        <dbReference type="ARBA" id="ARBA00022771"/>
    </source>
</evidence>
<feature type="compositionally biased region" description="Pro residues" evidence="5">
    <location>
        <begin position="170"/>
        <end position="183"/>
    </location>
</feature>
<gene>
    <name evidence="8" type="ORF">BDN70DRAFT_836974</name>
</gene>
<dbReference type="Proteomes" id="UP000807469">
    <property type="component" value="Unassembled WGS sequence"/>
</dbReference>
<dbReference type="Pfam" id="PF13920">
    <property type="entry name" value="zf-C3HC4_3"/>
    <property type="match status" value="1"/>
</dbReference>
<evidence type="ECO:0000313" key="9">
    <source>
        <dbReference type="Proteomes" id="UP000807469"/>
    </source>
</evidence>
<evidence type="ECO:0000256" key="1">
    <source>
        <dbReference type="ARBA" id="ARBA00022723"/>
    </source>
</evidence>
<dbReference type="EMBL" id="MU155246">
    <property type="protein sequence ID" value="KAF9477956.1"/>
    <property type="molecule type" value="Genomic_DNA"/>
</dbReference>
<feature type="compositionally biased region" description="Pro residues" evidence="5">
    <location>
        <begin position="262"/>
        <end position="300"/>
    </location>
</feature>
<reference evidence="8" key="1">
    <citation type="submission" date="2020-11" db="EMBL/GenBank/DDBJ databases">
        <authorList>
            <consortium name="DOE Joint Genome Institute"/>
            <person name="Ahrendt S."/>
            <person name="Riley R."/>
            <person name="Andreopoulos W."/>
            <person name="Labutti K."/>
            <person name="Pangilinan J."/>
            <person name="Ruiz-Duenas F.J."/>
            <person name="Barrasa J.M."/>
            <person name="Sanchez-Garcia M."/>
            <person name="Camarero S."/>
            <person name="Miyauchi S."/>
            <person name="Serrano A."/>
            <person name="Linde D."/>
            <person name="Babiker R."/>
            <person name="Drula E."/>
            <person name="Ayuso-Fernandez I."/>
            <person name="Pacheco R."/>
            <person name="Padilla G."/>
            <person name="Ferreira P."/>
            <person name="Barriuso J."/>
            <person name="Kellner H."/>
            <person name="Castanera R."/>
            <person name="Alfaro M."/>
            <person name="Ramirez L."/>
            <person name="Pisabarro A.G."/>
            <person name="Kuo A."/>
            <person name="Tritt A."/>
            <person name="Lipzen A."/>
            <person name="He G."/>
            <person name="Yan M."/>
            <person name="Ng V."/>
            <person name="Cullen D."/>
            <person name="Martin F."/>
            <person name="Rosso M.-N."/>
            <person name="Henrissat B."/>
            <person name="Hibbett D."/>
            <person name="Martinez A.T."/>
            <person name="Grigoriev I.V."/>
        </authorList>
    </citation>
    <scope>NUCLEOTIDE SEQUENCE</scope>
    <source>
        <strain evidence="8">CIRM-BRFM 674</strain>
    </source>
</reference>
<dbReference type="InterPro" id="IPR001841">
    <property type="entry name" value="Znf_RING"/>
</dbReference>
<feature type="region of interest" description="Disordered" evidence="5">
    <location>
        <begin position="1"/>
        <end position="25"/>
    </location>
</feature>
<dbReference type="InterPro" id="IPR051728">
    <property type="entry name" value="RING-FYVE_E3_ubiquitin-ligase"/>
</dbReference>
<dbReference type="PANTHER" id="PTHR14879:SF5">
    <property type="entry name" value="RING-TYPE DOMAIN-CONTAINING PROTEIN"/>
    <property type="match status" value="1"/>
</dbReference>
<dbReference type="InterPro" id="IPR017455">
    <property type="entry name" value="Znf_FYVE-rel"/>
</dbReference>
<dbReference type="SUPFAM" id="SSF57850">
    <property type="entry name" value="RING/U-box"/>
    <property type="match status" value="1"/>
</dbReference>
<dbReference type="AlphaFoldDB" id="A0A9P5YZA7"/>
<dbReference type="PROSITE" id="PS50178">
    <property type="entry name" value="ZF_FYVE"/>
    <property type="match status" value="1"/>
</dbReference>
<evidence type="ECO:0000259" key="7">
    <source>
        <dbReference type="PROSITE" id="PS50178"/>
    </source>
</evidence>
<feature type="domain" description="RING-type" evidence="6">
    <location>
        <begin position="465"/>
        <end position="504"/>
    </location>
</feature>
<dbReference type="SUPFAM" id="SSF57903">
    <property type="entry name" value="FYVE/PHD zinc finger"/>
    <property type="match status" value="1"/>
</dbReference>
<feature type="region of interest" description="Disordered" evidence="5">
    <location>
        <begin position="154"/>
        <end position="300"/>
    </location>
</feature>
<protein>
    <recommendedName>
        <fullName evidence="10">RING-type domain-containing protein</fullName>
    </recommendedName>
</protein>